<evidence type="ECO:0000313" key="2">
    <source>
        <dbReference type="EMBL" id="OGG46380.1"/>
    </source>
</evidence>
<dbReference type="InterPro" id="IPR013022">
    <property type="entry name" value="Xyl_isomerase-like_TIM-brl"/>
</dbReference>
<organism evidence="2 3">
    <name type="scientific">Handelsmanbacteria sp. (strain RIFCSPLOWO2_12_FULL_64_10)</name>
    <dbReference type="NCBI Taxonomy" id="1817868"/>
    <lineage>
        <taxon>Bacteria</taxon>
        <taxon>Candidatus Handelsmaniibacteriota</taxon>
    </lineage>
</organism>
<dbReference type="InterPro" id="IPR050312">
    <property type="entry name" value="IolE/XylAMocC-like"/>
</dbReference>
<dbReference type="InterPro" id="IPR036237">
    <property type="entry name" value="Xyl_isomerase-like_sf"/>
</dbReference>
<dbReference type="Pfam" id="PF01261">
    <property type="entry name" value="AP_endonuc_2"/>
    <property type="match status" value="1"/>
</dbReference>
<protein>
    <recommendedName>
        <fullName evidence="1">Xylose isomerase-like TIM barrel domain-containing protein</fullName>
    </recommendedName>
</protein>
<gene>
    <name evidence="2" type="ORF">A3F84_03330</name>
</gene>
<dbReference type="SUPFAM" id="SSF51658">
    <property type="entry name" value="Xylose isomerase-like"/>
    <property type="match status" value="1"/>
</dbReference>
<dbReference type="PANTHER" id="PTHR12110">
    <property type="entry name" value="HYDROXYPYRUVATE ISOMERASE"/>
    <property type="match status" value="1"/>
</dbReference>
<dbReference type="Gene3D" id="3.20.20.150">
    <property type="entry name" value="Divalent-metal-dependent TIM barrel enzymes"/>
    <property type="match status" value="1"/>
</dbReference>
<dbReference type="PANTHER" id="PTHR12110:SF53">
    <property type="entry name" value="BLR5974 PROTEIN"/>
    <property type="match status" value="1"/>
</dbReference>
<dbReference type="EMBL" id="MFKF01000321">
    <property type="protein sequence ID" value="OGG46380.1"/>
    <property type="molecule type" value="Genomic_DNA"/>
</dbReference>
<evidence type="ECO:0000313" key="3">
    <source>
        <dbReference type="Proteomes" id="UP000178606"/>
    </source>
</evidence>
<comment type="caution">
    <text evidence="2">The sequence shown here is derived from an EMBL/GenBank/DDBJ whole genome shotgun (WGS) entry which is preliminary data.</text>
</comment>
<dbReference type="Proteomes" id="UP000178606">
    <property type="component" value="Unassembled WGS sequence"/>
</dbReference>
<reference evidence="2 3" key="1">
    <citation type="journal article" date="2016" name="Nat. Commun.">
        <title>Thousands of microbial genomes shed light on interconnected biogeochemical processes in an aquifer system.</title>
        <authorList>
            <person name="Anantharaman K."/>
            <person name="Brown C.T."/>
            <person name="Hug L.A."/>
            <person name="Sharon I."/>
            <person name="Castelle C.J."/>
            <person name="Probst A.J."/>
            <person name="Thomas B.C."/>
            <person name="Singh A."/>
            <person name="Wilkins M.J."/>
            <person name="Karaoz U."/>
            <person name="Brodie E.L."/>
            <person name="Williams K.H."/>
            <person name="Hubbard S.S."/>
            <person name="Banfield J.F."/>
        </authorList>
    </citation>
    <scope>NUCLEOTIDE SEQUENCE [LARGE SCALE GENOMIC DNA]</scope>
    <source>
        <strain evidence="3">RIFCSPLOWO2_12_FULL_64_10</strain>
    </source>
</reference>
<name>A0A1F6CBE8_HANXR</name>
<dbReference type="AlphaFoldDB" id="A0A1F6CBE8"/>
<feature type="domain" description="Xylose isomerase-like TIM barrel" evidence="1">
    <location>
        <begin position="35"/>
        <end position="256"/>
    </location>
</feature>
<accession>A0A1F6CBE8</accession>
<proteinExistence type="predicted"/>
<sequence length="267" mass="29634">MRVGCCAYSYRQYLGNYRDPKDPKPGTMTLESFMQRCSDMDLDGVELTGYYFASTDDAYLNRLKALACKLGLHISGAAVGNNFCQVDPADRARQVADVKKWTDVAYKLGAPCLRVFAGPAPQGRTDEECMGWVVQCLKECAAYAAPKGVILALENHGGITARAEQVLSLIKSVGSEWVRVNLDTGNYRTDPYREIAETVPYAAMAHVKTETRTPDGKKESLDYAKIIETLKSVDYRGYLDIEYEAAEDPMTAVPRFAKELLRLTGRP</sequence>
<evidence type="ECO:0000259" key="1">
    <source>
        <dbReference type="Pfam" id="PF01261"/>
    </source>
</evidence>